<dbReference type="Proteomes" id="UP000022910">
    <property type="component" value="Unassembled WGS sequence"/>
</dbReference>
<evidence type="ECO:0000313" key="1">
    <source>
        <dbReference type="EMBL" id="EXX54274.1"/>
    </source>
</evidence>
<gene>
    <name evidence="1" type="ORF">RirG_236080</name>
</gene>
<organism evidence="1 2">
    <name type="scientific">Rhizophagus irregularis (strain DAOM 197198w)</name>
    <name type="common">Glomus intraradices</name>
    <dbReference type="NCBI Taxonomy" id="1432141"/>
    <lineage>
        <taxon>Eukaryota</taxon>
        <taxon>Fungi</taxon>
        <taxon>Fungi incertae sedis</taxon>
        <taxon>Mucoromycota</taxon>
        <taxon>Glomeromycotina</taxon>
        <taxon>Glomeromycetes</taxon>
        <taxon>Glomerales</taxon>
        <taxon>Glomeraceae</taxon>
        <taxon>Rhizophagus</taxon>
    </lineage>
</organism>
<accession>A0A015JH79</accession>
<name>A0A015JH79_RHIIW</name>
<sequence length="106" mass="11920">MILSLKNLGTRNGKNKPILVNSTNIKAESLQPKRKGQFASTRNSKQCKITENNTENIDFDIEKRKIALKKRELQICVQEAAARKALAKAEAMELINLEKKKSLGLL</sequence>
<dbReference type="OrthoDB" id="10320754at2759"/>
<dbReference type="AlphaFoldDB" id="A0A015JH79"/>
<reference evidence="1 2" key="1">
    <citation type="submission" date="2014-02" db="EMBL/GenBank/DDBJ databases">
        <title>Single nucleus genome sequencing reveals high similarity among nuclei of an endomycorrhizal fungus.</title>
        <authorList>
            <person name="Lin K."/>
            <person name="Geurts R."/>
            <person name="Zhang Z."/>
            <person name="Limpens E."/>
            <person name="Saunders D.G."/>
            <person name="Mu D."/>
            <person name="Pang E."/>
            <person name="Cao H."/>
            <person name="Cha H."/>
            <person name="Lin T."/>
            <person name="Zhou Q."/>
            <person name="Shang Y."/>
            <person name="Li Y."/>
            <person name="Ivanov S."/>
            <person name="Sharma T."/>
            <person name="Velzen R.V."/>
            <person name="Ruijter N.D."/>
            <person name="Aanen D.K."/>
            <person name="Win J."/>
            <person name="Kamoun S."/>
            <person name="Bisseling T."/>
            <person name="Huang S."/>
        </authorList>
    </citation>
    <scope>NUCLEOTIDE SEQUENCE [LARGE SCALE GENOMIC DNA]</scope>
    <source>
        <strain evidence="2">DAOM197198w</strain>
    </source>
</reference>
<keyword evidence="2" id="KW-1185">Reference proteome</keyword>
<dbReference type="EMBL" id="JEMT01028554">
    <property type="protein sequence ID" value="EXX54274.1"/>
    <property type="molecule type" value="Genomic_DNA"/>
</dbReference>
<protein>
    <submittedName>
        <fullName evidence="1">Uncharacterized protein</fullName>
    </submittedName>
</protein>
<evidence type="ECO:0000313" key="2">
    <source>
        <dbReference type="Proteomes" id="UP000022910"/>
    </source>
</evidence>
<proteinExistence type="predicted"/>
<dbReference type="HOGENOM" id="CLU_2224659_0_0_1"/>
<comment type="caution">
    <text evidence="1">The sequence shown here is derived from an EMBL/GenBank/DDBJ whole genome shotgun (WGS) entry which is preliminary data.</text>
</comment>